<protein>
    <submittedName>
        <fullName evidence="2">Uncharacterized protein</fullName>
    </submittedName>
</protein>
<feature type="compositionally biased region" description="Polar residues" evidence="1">
    <location>
        <begin position="61"/>
        <end position="71"/>
    </location>
</feature>
<name>A0ABD3RDB4_9STRA</name>
<evidence type="ECO:0000313" key="2">
    <source>
        <dbReference type="EMBL" id="KAL3810934.1"/>
    </source>
</evidence>
<evidence type="ECO:0000256" key="1">
    <source>
        <dbReference type="SAM" id="MobiDB-lite"/>
    </source>
</evidence>
<evidence type="ECO:0000313" key="3">
    <source>
        <dbReference type="Proteomes" id="UP001530377"/>
    </source>
</evidence>
<comment type="caution">
    <text evidence="2">The sequence shown here is derived from an EMBL/GenBank/DDBJ whole genome shotgun (WGS) entry which is preliminary data.</text>
</comment>
<reference evidence="2 3" key="1">
    <citation type="submission" date="2024-10" db="EMBL/GenBank/DDBJ databases">
        <title>Updated reference genomes for cyclostephanoid diatoms.</title>
        <authorList>
            <person name="Roberts W.R."/>
            <person name="Alverson A.J."/>
        </authorList>
    </citation>
    <scope>NUCLEOTIDE SEQUENCE [LARGE SCALE GENOMIC DNA]</scope>
    <source>
        <strain evidence="2 3">AJA228-03</strain>
    </source>
</reference>
<dbReference type="EMBL" id="JALLPB020000291">
    <property type="protein sequence ID" value="KAL3810934.1"/>
    <property type="molecule type" value="Genomic_DNA"/>
</dbReference>
<sequence>MSAIAFKRVESLGEPESFSNCTGIDSVNCIFNSSDTRITTDENSVESVVSPSSQYPGIQEPRTSSLPSQNPRFQLMRRSSLRSADRRCESTRSVGFSTVQTRVFEVIDERPEPALDDGENEPESWNSRDPSWSFADTLSDIEVHEASKLPVEERDDYWGFMRRKKIQDHMLRVEREKEKLMLQKERRGIRSKVLQTLSSGVKGAVYILFPIQKT</sequence>
<proteinExistence type="predicted"/>
<organism evidence="2 3">
    <name type="scientific">Cyclostephanos tholiformis</name>
    <dbReference type="NCBI Taxonomy" id="382380"/>
    <lineage>
        <taxon>Eukaryota</taxon>
        <taxon>Sar</taxon>
        <taxon>Stramenopiles</taxon>
        <taxon>Ochrophyta</taxon>
        <taxon>Bacillariophyta</taxon>
        <taxon>Coscinodiscophyceae</taxon>
        <taxon>Thalassiosirophycidae</taxon>
        <taxon>Stephanodiscales</taxon>
        <taxon>Stephanodiscaceae</taxon>
        <taxon>Cyclostephanos</taxon>
    </lineage>
</organism>
<feature type="region of interest" description="Disordered" evidence="1">
    <location>
        <begin position="40"/>
        <end position="71"/>
    </location>
</feature>
<feature type="region of interest" description="Disordered" evidence="1">
    <location>
        <begin position="111"/>
        <end position="131"/>
    </location>
</feature>
<dbReference type="Proteomes" id="UP001530377">
    <property type="component" value="Unassembled WGS sequence"/>
</dbReference>
<gene>
    <name evidence="2" type="ORF">ACHAXA_001107</name>
</gene>
<keyword evidence="3" id="KW-1185">Reference proteome</keyword>
<accession>A0ABD3RDB4</accession>
<dbReference type="AlphaFoldDB" id="A0ABD3RDB4"/>